<evidence type="ECO:0000313" key="2">
    <source>
        <dbReference type="EMBL" id="QHI38903.1"/>
    </source>
</evidence>
<keyword evidence="1" id="KW-0472">Membrane</keyword>
<reference evidence="2 3" key="1">
    <citation type="journal article" date="2013" name="Int. J. Syst. Evol. Microbiol.">
        <title>Kordia antarctica sp. nov., isolated from Antarctic seawater.</title>
        <authorList>
            <person name="Baek K."/>
            <person name="Choi A."/>
            <person name="Kang I."/>
            <person name="Lee K."/>
            <person name="Cho J.C."/>
        </authorList>
    </citation>
    <scope>NUCLEOTIDE SEQUENCE [LARGE SCALE GENOMIC DNA]</scope>
    <source>
        <strain evidence="2 3">IMCC3317</strain>
    </source>
</reference>
<feature type="transmembrane region" description="Helical" evidence="1">
    <location>
        <begin position="66"/>
        <end position="85"/>
    </location>
</feature>
<dbReference type="OrthoDB" id="1449538at2"/>
<evidence type="ECO:0000313" key="3">
    <source>
        <dbReference type="Proteomes" id="UP000464657"/>
    </source>
</evidence>
<evidence type="ECO:0000256" key="1">
    <source>
        <dbReference type="SAM" id="Phobius"/>
    </source>
</evidence>
<protein>
    <submittedName>
        <fullName evidence="2">Uncharacterized protein</fullName>
    </submittedName>
</protein>
<keyword evidence="1" id="KW-0812">Transmembrane</keyword>
<dbReference type="RefSeq" id="WP_160131425.1">
    <property type="nucleotide sequence ID" value="NZ_CP019288.1"/>
</dbReference>
<name>A0A7L4ZQ85_9FLAO</name>
<dbReference type="EMBL" id="CP019288">
    <property type="protein sequence ID" value="QHI38903.1"/>
    <property type="molecule type" value="Genomic_DNA"/>
</dbReference>
<dbReference type="KEGG" id="kan:IMCC3317_43030"/>
<organism evidence="2 3">
    <name type="scientific">Kordia antarctica</name>
    <dbReference type="NCBI Taxonomy" id="1218801"/>
    <lineage>
        <taxon>Bacteria</taxon>
        <taxon>Pseudomonadati</taxon>
        <taxon>Bacteroidota</taxon>
        <taxon>Flavobacteriia</taxon>
        <taxon>Flavobacteriales</taxon>
        <taxon>Flavobacteriaceae</taxon>
        <taxon>Kordia</taxon>
    </lineage>
</organism>
<accession>A0A7L4ZQ85</accession>
<proteinExistence type="predicted"/>
<keyword evidence="1" id="KW-1133">Transmembrane helix</keyword>
<dbReference type="AlphaFoldDB" id="A0A7L4ZQ85"/>
<dbReference type="Proteomes" id="UP000464657">
    <property type="component" value="Chromosome"/>
</dbReference>
<keyword evidence="3" id="KW-1185">Reference proteome</keyword>
<sequence length="99" mass="11790">MSGFASLANSIIRNNRRKRLDKLERVERYIGTESSVAEYNETSEYMLHKIRNRMQEEQKQSRRKTIIIFSVVGVILISVMSYFLFIHEFPNEVPLIFQF</sequence>
<gene>
    <name evidence="2" type="ORF">IMCC3317_43030</name>
</gene>